<dbReference type="RefSeq" id="WP_163716198.1">
    <property type="nucleotide sequence ID" value="NZ_BLKZ01000001.1"/>
</dbReference>
<reference evidence="3 4" key="1">
    <citation type="journal article" date="2019" name="Emerg. Microbes Infect.">
        <title>Comprehensive subspecies identification of 175 nontuberculous mycobacteria species based on 7547 genomic profiles.</title>
        <authorList>
            <person name="Matsumoto Y."/>
            <person name="Kinjo T."/>
            <person name="Motooka D."/>
            <person name="Nabeya D."/>
            <person name="Jung N."/>
            <person name="Uechi K."/>
            <person name="Horii T."/>
            <person name="Iida T."/>
            <person name="Fujita J."/>
            <person name="Nakamura S."/>
        </authorList>
    </citation>
    <scope>NUCLEOTIDE SEQUENCE [LARGE SCALE GENOMIC DNA]</scope>
    <source>
        <strain evidence="3 4">JCM 30725</strain>
    </source>
</reference>
<dbReference type="AlphaFoldDB" id="A0A7I9YU60"/>
<protein>
    <recommendedName>
        <fullName evidence="2">DUF4189 domain-containing protein</fullName>
    </recommendedName>
</protein>
<dbReference type="Proteomes" id="UP000465360">
    <property type="component" value="Unassembled WGS sequence"/>
</dbReference>
<keyword evidence="1" id="KW-0732">Signal</keyword>
<organism evidence="3 4">
    <name type="scientific">Mycobacterium bourgelatii</name>
    <dbReference type="NCBI Taxonomy" id="1273442"/>
    <lineage>
        <taxon>Bacteria</taxon>
        <taxon>Bacillati</taxon>
        <taxon>Actinomycetota</taxon>
        <taxon>Actinomycetes</taxon>
        <taxon>Mycobacteriales</taxon>
        <taxon>Mycobacteriaceae</taxon>
        <taxon>Mycobacterium</taxon>
    </lineage>
</organism>
<dbReference type="InterPro" id="IPR025240">
    <property type="entry name" value="DUF4189"/>
</dbReference>
<sequence length="122" mass="12265">MTAFQPLAAAVVASVAMVAAMILAPVASADEDYWGAITYSPSSDQFGRVKHLSSKAAAESAAQAACAQKDCKTLVIFRQCGAVAENSAGDLAGGYGATLAAAQADALKTLGTSGSIATWFCN</sequence>
<gene>
    <name evidence="3" type="ORF">MBOU_41780</name>
</gene>
<evidence type="ECO:0000313" key="3">
    <source>
        <dbReference type="EMBL" id="GFG92136.1"/>
    </source>
</evidence>
<feature type="signal peptide" evidence="1">
    <location>
        <begin position="1"/>
        <end position="29"/>
    </location>
</feature>
<keyword evidence="4" id="KW-1185">Reference proteome</keyword>
<evidence type="ECO:0000313" key="4">
    <source>
        <dbReference type="Proteomes" id="UP000465360"/>
    </source>
</evidence>
<feature type="domain" description="DUF4189" evidence="2">
    <location>
        <begin position="34"/>
        <end position="121"/>
    </location>
</feature>
<comment type="caution">
    <text evidence="3">The sequence shown here is derived from an EMBL/GenBank/DDBJ whole genome shotgun (WGS) entry which is preliminary data.</text>
</comment>
<feature type="chain" id="PRO_5029644941" description="DUF4189 domain-containing protein" evidence="1">
    <location>
        <begin position="30"/>
        <end position="122"/>
    </location>
</feature>
<dbReference type="Pfam" id="PF13827">
    <property type="entry name" value="DUF4189"/>
    <property type="match status" value="1"/>
</dbReference>
<dbReference type="EMBL" id="BLKZ01000001">
    <property type="protein sequence ID" value="GFG92136.1"/>
    <property type="molecule type" value="Genomic_DNA"/>
</dbReference>
<name>A0A7I9YU60_MYCBU</name>
<evidence type="ECO:0000259" key="2">
    <source>
        <dbReference type="Pfam" id="PF13827"/>
    </source>
</evidence>
<accession>A0A7I9YU60</accession>
<proteinExistence type="predicted"/>
<evidence type="ECO:0000256" key="1">
    <source>
        <dbReference type="SAM" id="SignalP"/>
    </source>
</evidence>